<dbReference type="Proteomes" id="UP000263377">
    <property type="component" value="Unassembled WGS sequence"/>
</dbReference>
<sequence length="95" mass="9899">MWGVHAGELVVAGLGGVVLQPLPGCIPGPQGGAPRPHCPARLRTEVGHLAEQSDRAVQDRLRDEGHEGGSSPTGEHLIAARRLLYAEVMCDGCGT</sequence>
<comment type="caution">
    <text evidence="2">The sequence shown here is derived from an EMBL/GenBank/DDBJ whole genome shotgun (WGS) entry which is preliminary data.</text>
</comment>
<evidence type="ECO:0000256" key="1">
    <source>
        <dbReference type="SAM" id="MobiDB-lite"/>
    </source>
</evidence>
<accession>A0A372ZUP4</accession>
<evidence type="ECO:0000313" key="2">
    <source>
        <dbReference type="EMBL" id="RGD59481.1"/>
    </source>
</evidence>
<gene>
    <name evidence="2" type="ORF">DR950_18275</name>
</gene>
<feature type="compositionally biased region" description="Basic and acidic residues" evidence="1">
    <location>
        <begin position="49"/>
        <end position="67"/>
    </location>
</feature>
<dbReference type="EMBL" id="QVIG01000001">
    <property type="protein sequence ID" value="RGD59481.1"/>
    <property type="molecule type" value="Genomic_DNA"/>
</dbReference>
<protein>
    <submittedName>
        <fullName evidence="2">Uncharacterized protein</fullName>
    </submittedName>
</protein>
<keyword evidence="3" id="KW-1185">Reference proteome</keyword>
<name>A0A372ZUP4_9ACTN</name>
<feature type="region of interest" description="Disordered" evidence="1">
    <location>
        <begin position="49"/>
        <end position="75"/>
    </location>
</feature>
<evidence type="ECO:0000313" key="3">
    <source>
        <dbReference type="Proteomes" id="UP000263377"/>
    </source>
</evidence>
<reference evidence="2 3" key="1">
    <citation type="submission" date="2018-08" db="EMBL/GenBank/DDBJ databases">
        <title>Diversity &amp; Physiological Properties of Lignin-Decomposing Actinobacteria from Soil.</title>
        <authorList>
            <person name="Roh S.G."/>
            <person name="Kim S.B."/>
        </authorList>
    </citation>
    <scope>NUCLEOTIDE SEQUENCE [LARGE SCALE GENOMIC DNA]</scope>
    <source>
        <strain evidence="2 3">MMS17-GH009</strain>
    </source>
</reference>
<dbReference type="AlphaFoldDB" id="A0A372ZUP4"/>
<proteinExistence type="predicted"/>
<organism evidence="2 3">
    <name type="scientific">Kitasatospora xanthocidica</name>
    <dbReference type="NCBI Taxonomy" id="83382"/>
    <lineage>
        <taxon>Bacteria</taxon>
        <taxon>Bacillati</taxon>
        <taxon>Actinomycetota</taxon>
        <taxon>Actinomycetes</taxon>
        <taxon>Kitasatosporales</taxon>
        <taxon>Streptomycetaceae</taxon>
        <taxon>Kitasatospora</taxon>
    </lineage>
</organism>